<dbReference type="PROSITE" id="PS00598">
    <property type="entry name" value="CHROMO_1"/>
    <property type="match status" value="1"/>
</dbReference>
<dbReference type="InterPro" id="IPR051219">
    <property type="entry name" value="Heterochromatin_chromo-domain"/>
</dbReference>
<dbReference type="AlphaFoldDB" id="A0A9P3HER8"/>
<sequence length="234" mass="25899">MGTDHHKYASDSSPDSLLSSGQQRRPARSGPGTKAKKLKIQKEVELHTAEEVEVERGEQEEEVVEEKEVDEQEAKEEDNQQEEATLEGNIYTILQLALPSGSIVTEDALERASRAFGAIIKEASASAAATVAGIPRKSTLRQTARQSLKKRGKAAKLTLIKDVRPKKVKDAEAFGEKYEVEAITGHEKGPRGNYVFLIKWKGYPISDCTWEPRKSLTGCQEILADYLKLHNLAV</sequence>
<dbReference type="PANTHER" id="PTHR22812">
    <property type="entry name" value="CHROMOBOX PROTEIN"/>
    <property type="match status" value="1"/>
</dbReference>
<dbReference type="InterPro" id="IPR016197">
    <property type="entry name" value="Chromo-like_dom_sf"/>
</dbReference>
<organism evidence="5 6">
    <name type="scientific">Entomortierella parvispora</name>
    <dbReference type="NCBI Taxonomy" id="205924"/>
    <lineage>
        <taxon>Eukaryota</taxon>
        <taxon>Fungi</taxon>
        <taxon>Fungi incertae sedis</taxon>
        <taxon>Mucoromycota</taxon>
        <taxon>Mortierellomycotina</taxon>
        <taxon>Mortierellomycetes</taxon>
        <taxon>Mortierellales</taxon>
        <taxon>Mortierellaceae</taxon>
        <taxon>Entomortierella</taxon>
    </lineage>
</organism>
<dbReference type="SUPFAM" id="SSF54160">
    <property type="entry name" value="Chromo domain-like"/>
    <property type="match status" value="1"/>
</dbReference>
<keyword evidence="2" id="KW-0539">Nucleus</keyword>
<dbReference type="Pfam" id="PF00385">
    <property type="entry name" value="Chromo"/>
    <property type="match status" value="1"/>
</dbReference>
<dbReference type="Proteomes" id="UP000827284">
    <property type="component" value="Unassembled WGS sequence"/>
</dbReference>
<feature type="compositionally biased region" description="Acidic residues" evidence="3">
    <location>
        <begin position="58"/>
        <end position="83"/>
    </location>
</feature>
<evidence type="ECO:0000313" key="5">
    <source>
        <dbReference type="EMBL" id="GJJ75193.1"/>
    </source>
</evidence>
<name>A0A9P3HER8_9FUNG</name>
<evidence type="ECO:0000259" key="4">
    <source>
        <dbReference type="PROSITE" id="PS50013"/>
    </source>
</evidence>
<dbReference type="InterPro" id="IPR023780">
    <property type="entry name" value="Chromo_domain"/>
</dbReference>
<protein>
    <recommendedName>
        <fullName evidence="4">Chromo domain-containing protein</fullName>
    </recommendedName>
</protein>
<feature type="domain" description="Chromo" evidence="4">
    <location>
        <begin position="178"/>
        <end position="234"/>
    </location>
</feature>
<reference evidence="5" key="2">
    <citation type="journal article" date="2022" name="Microbiol. Resour. Announc.">
        <title>Whole-Genome Sequence of Entomortierella parvispora E1425, a Mucoromycotan Fungus Associated with Burkholderiaceae-Related Endosymbiotic Bacteria.</title>
        <authorList>
            <person name="Herlambang A."/>
            <person name="Guo Y."/>
            <person name="Takashima Y."/>
            <person name="Narisawa K."/>
            <person name="Ohta H."/>
            <person name="Nishizawa T."/>
        </authorList>
    </citation>
    <scope>NUCLEOTIDE SEQUENCE</scope>
    <source>
        <strain evidence="5">E1425</strain>
    </source>
</reference>
<dbReference type="Gene3D" id="2.40.50.40">
    <property type="match status" value="1"/>
</dbReference>
<dbReference type="InterPro" id="IPR000953">
    <property type="entry name" value="Chromo/chromo_shadow_dom"/>
</dbReference>
<feature type="compositionally biased region" description="Basic and acidic residues" evidence="3">
    <location>
        <begin position="40"/>
        <end position="57"/>
    </location>
</feature>
<reference evidence="5" key="1">
    <citation type="submission" date="2021-11" db="EMBL/GenBank/DDBJ databases">
        <authorList>
            <person name="Herlambang A."/>
            <person name="Guo Y."/>
            <person name="Takashima Y."/>
            <person name="Nishizawa T."/>
        </authorList>
    </citation>
    <scope>NUCLEOTIDE SEQUENCE</scope>
    <source>
        <strain evidence="5">E1425</strain>
    </source>
</reference>
<accession>A0A9P3HER8</accession>
<dbReference type="OrthoDB" id="433924at2759"/>
<feature type="compositionally biased region" description="Low complexity" evidence="3">
    <location>
        <begin position="10"/>
        <end position="20"/>
    </location>
</feature>
<evidence type="ECO:0000256" key="2">
    <source>
        <dbReference type="ARBA" id="ARBA00023242"/>
    </source>
</evidence>
<keyword evidence="6" id="KW-1185">Reference proteome</keyword>
<dbReference type="SMART" id="SM00298">
    <property type="entry name" value="CHROMO"/>
    <property type="match status" value="1"/>
</dbReference>
<feature type="region of interest" description="Disordered" evidence="3">
    <location>
        <begin position="1"/>
        <end position="83"/>
    </location>
</feature>
<dbReference type="CDD" id="cd00024">
    <property type="entry name" value="CD_CSD"/>
    <property type="match status" value="1"/>
</dbReference>
<proteinExistence type="predicted"/>
<dbReference type="EMBL" id="BQFW01000010">
    <property type="protein sequence ID" value="GJJ75193.1"/>
    <property type="molecule type" value="Genomic_DNA"/>
</dbReference>
<evidence type="ECO:0000256" key="1">
    <source>
        <dbReference type="ARBA" id="ARBA00004123"/>
    </source>
</evidence>
<gene>
    <name evidence="5" type="ORF">EMPS_07551</name>
</gene>
<evidence type="ECO:0000313" key="6">
    <source>
        <dbReference type="Proteomes" id="UP000827284"/>
    </source>
</evidence>
<dbReference type="InterPro" id="IPR023779">
    <property type="entry name" value="Chromodomain_CS"/>
</dbReference>
<comment type="subcellular location">
    <subcellularLocation>
        <location evidence="1">Nucleus</location>
    </subcellularLocation>
</comment>
<evidence type="ECO:0000256" key="3">
    <source>
        <dbReference type="SAM" id="MobiDB-lite"/>
    </source>
</evidence>
<dbReference type="PROSITE" id="PS50013">
    <property type="entry name" value="CHROMO_2"/>
    <property type="match status" value="1"/>
</dbReference>
<comment type="caution">
    <text evidence="5">The sequence shown here is derived from an EMBL/GenBank/DDBJ whole genome shotgun (WGS) entry which is preliminary data.</text>
</comment>
<dbReference type="GO" id="GO:0005634">
    <property type="term" value="C:nucleus"/>
    <property type="evidence" value="ECO:0007669"/>
    <property type="project" value="UniProtKB-SubCell"/>
</dbReference>